<dbReference type="PROSITE" id="PS51155">
    <property type="entry name" value="CHIT_BIND_RR_2"/>
    <property type="match status" value="1"/>
</dbReference>
<proteinExistence type="predicted"/>
<dbReference type="InterPro" id="IPR000618">
    <property type="entry name" value="Insect_cuticle"/>
</dbReference>
<sequence>MMLIASFALTILVGFSRGQQQQQQHVPSLSPYQTGSQLQTATTPKPYYPPAQVHYVNIGEDLAGDYKFGYDTGKNGAGQSFREETRLPDGTVKGAYGYIDAEGKQRIVKYSAGIEGFKVESDEEAPGQATGTAARNAAAAAAPVVRTYSPPPPPPRQASPLVTAAQPQQQLSPITITRGDPQTLTIRSVASGQQLQPISIRTYVAANDTSYATTNNGQSSIYSAATPISASGSPAYRIITSPGSSSSAASAYPGYTTVAQTTGMSQPQYMSQSPNLAAGGTNQYSSPSSSSSSAAAAAAYQQPTVITRTASSPATAMTLSALLAQVARSSPNLSSVGGGGGNTQQLSSLLRQAPATAYSGSPFSSASIYGNQPASLASAAAQPQPEQEATTWGPPVINKELLSYNIGVQQG</sequence>
<organism evidence="5 6">
    <name type="scientific">Dermatophagoides farinae</name>
    <name type="common">American house dust mite</name>
    <dbReference type="NCBI Taxonomy" id="6954"/>
    <lineage>
        <taxon>Eukaryota</taxon>
        <taxon>Metazoa</taxon>
        <taxon>Ecdysozoa</taxon>
        <taxon>Arthropoda</taxon>
        <taxon>Chelicerata</taxon>
        <taxon>Arachnida</taxon>
        <taxon>Acari</taxon>
        <taxon>Acariformes</taxon>
        <taxon>Sarcoptiformes</taxon>
        <taxon>Astigmata</taxon>
        <taxon>Psoroptidia</taxon>
        <taxon>Analgoidea</taxon>
        <taxon>Pyroglyphidae</taxon>
        <taxon>Dermatophagoidinae</taxon>
        <taxon>Dermatophagoides</taxon>
    </lineage>
</organism>
<feature type="chain" id="PRO_5037619675" evidence="4">
    <location>
        <begin position="19"/>
        <end position="411"/>
    </location>
</feature>
<dbReference type="PROSITE" id="PS00233">
    <property type="entry name" value="CHIT_BIND_RR_1"/>
    <property type="match status" value="1"/>
</dbReference>
<reference evidence="5" key="2">
    <citation type="journal article" date="2022" name="Res Sq">
        <title>Comparative Genomics Reveals Insights into the Divergent Evolution of Astigmatic Mites and Household Pest Adaptations.</title>
        <authorList>
            <person name="Xiong Q."/>
            <person name="Wan A.T.-Y."/>
            <person name="Liu X.-Y."/>
            <person name="Fung C.S.-H."/>
            <person name="Xiao X."/>
            <person name="Malainual N."/>
            <person name="Hou J."/>
            <person name="Wang L."/>
            <person name="Wang M."/>
            <person name="Yang K."/>
            <person name="Cui Y."/>
            <person name="Leung E."/>
            <person name="Nong W."/>
            <person name="Shin S.-K."/>
            <person name="Au S."/>
            <person name="Jeong K.Y."/>
            <person name="Chew F.T."/>
            <person name="Hui J."/>
            <person name="Leung T.F."/>
            <person name="Tungtrongchitr A."/>
            <person name="Zhong N."/>
            <person name="Liu Z."/>
            <person name="Tsui S."/>
        </authorList>
    </citation>
    <scope>NUCLEOTIDE SEQUENCE</scope>
    <source>
        <strain evidence="5">Derf</strain>
        <tissue evidence="5">Whole organism</tissue>
    </source>
</reference>
<reference evidence="5" key="1">
    <citation type="submission" date="2013-05" db="EMBL/GenBank/DDBJ databases">
        <authorList>
            <person name="Yim A.K.Y."/>
            <person name="Chan T.F."/>
            <person name="Ji K.M."/>
            <person name="Liu X.Y."/>
            <person name="Zhou J.W."/>
            <person name="Li R.Q."/>
            <person name="Yang K.Y."/>
            <person name="Li J."/>
            <person name="Li M."/>
            <person name="Law P.T.W."/>
            <person name="Wu Y.L."/>
            <person name="Cai Z.L."/>
            <person name="Qin H."/>
            <person name="Bao Y."/>
            <person name="Leung R.K.K."/>
            <person name="Ng P.K.S."/>
            <person name="Zou J."/>
            <person name="Zhong X.J."/>
            <person name="Ran P.X."/>
            <person name="Zhong N.S."/>
            <person name="Liu Z.G."/>
            <person name="Tsui S.K.W."/>
        </authorList>
    </citation>
    <scope>NUCLEOTIDE SEQUENCE</scope>
    <source>
        <strain evidence="5">Derf</strain>
        <tissue evidence="5">Whole organism</tissue>
    </source>
</reference>
<accession>A0A922L9Q9</accession>
<protein>
    <submittedName>
        <fullName evidence="5">Uncharacterized protein</fullName>
    </submittedName>
</protein>
<dbReference type="AlphaFoldDB" id="A0A922L9Q9"/>
<evidence type="ECO:0000313" key="6">
    <source>
        <dbReference type="Proteomes" id="UP000790347"/>
    </source>
</evidence>
<feature type="region of interest" description="Disordered" evidence="3">
    <location>
        <begin position="265"/>
        <end position="291"/>
    </location>
</feature>
<feature type="region of interest" description="Disordered" evidence="3">
    <location>
        <begin position="374"/>
        <end position="394"/>
    </location>
</feature>
<evidence type="ECO:0000313" key="5">
    <source>
        <dbReference type="EMBL" id="KAH9522957.1"/>
    </source>
</evidence>
<keyword evidence="6" id="KW-1185">Reference proteome</keyword>
<dbReference type="InterPro" id="IPR031311">
    <property type="entry name" value="CHIT_BIND_RR_consensus"/>
</dbReference>
<dbReference type="EMBL" id="ASGP02000002">
    <property type="protein sequence ID" value="KAH9522957.1"/>
    <property type="molecule type" value="Genomic_DNA"/>
</dbReference>
<evidence type="ECO:0000256" key="4">
    <source>
        <dbReference type="SAM" id="SignalP"/>
    </source>
</evidence>
<feature type="compositionally biased region" description="Polar residues" evidence="3">
    <location>
        <begin position="265"/>
        <end position="284"/>
    </location>
</feature>
<keyword evidence="4" id="KW-0732">Signal</keyword>
<evidence type="ECO:0000256" key="3">
    <source>
        <dbReference type="SAM" id="MobiDB-lite"/>
    </source>
</evidence>
<evidence type="ECO:0000256" key="1">
    <source>
        <dbReference type="ARBA" id="ARBA00022460"/>
    </source>
</evidence>
<feature type="signal peptide" evidence="4">
    <location>
        <begin position="1"/>
        <end position="18"/>
    </location>
</feature>
<dbReference type="Pfam" id="PF00379">
    <property type="entry name" value="Chitin_bind_4"/>
    <property type="match status" value="1"/>
</dbReference>
<dbReference type="GO" id="GO:0042302">
    <property type="term" value="F:structural constituent of cuticle"/>
    <property type="evidence" value="ECO:0007669"/>
    <property type="project" value="UniProtKB-UniRule"/>
</dbReference>
<name>A0A922L9Q9_DERFA</name>
<comment type="caution">
    <text evidence="5">The sequence shown here is derived from an EMBL/GenBank/DDBJ whole genome shotgun (WGS) entry which is preliminary data.</text>
</comment>
<evidence type="ECO:0000256" key="2">
    <source>
        <dbReference type="PROSITE-ProRule" id="PRU00497"/>
    </source>
</evidence>
<gene>
    <name evidence="5" type="ORF">DERF_006511</name>
</gene>
<dbReference type="Proteomes" id="UP000790347">
    <property type="component" value="Unassembled WGS sequence"/>
</dbReference>
<keyword evidence="1 2" id="KW-0193">Cuticle</keyword>
<feature type="compositionally biased region" description="Low complexity" evidence="3">
    <location>
        <begin position="374"/>
        <end position="389"/>
    </location>
</feature>